<dbReference type="Pfam" id="PF00581">
    <property type="entry name" value="Rhodanese"/>
    <property type="match status" value="1"/>
</dbReference>
<dbReference type="InterPro" id="IPR036873">
    <property type="entry name" value="Rhodanese-like_dom_sf"/>
</dbReference>
<dbReference type="PANTHER" id="PTHR45431:SF3">
    <property type="entry name" value="RHODANESE-LIKE DOMAIN-CONTAINING PROTEIN 15, CHLOROPLASTIC"/>
    <property type="match status" value="1"/>
</dbReference>
<sequence length="170" mass="19224">MKKLLFVLLTCAALNADDIYEGDLSATEAHEMQKKGEAIIVDVRTTVEFIYTGHGEGFINIPAYEWTYIPKSIEERVKSAEFELKTDKTKGHVDIQKLYDAKEVFNKNFVSDVMKAMKLRNVDSVILVCRSGPRSTAAANLLAKEGIKAYNLENGFMFGWKEAKMPWDGY</sequence>
<evidence type="ECO:0000313" key="2">
    <source>
        <dbReference type="EMBL" id="DAB39027.1"/>
    </source>
</evidence>
<dbReference type="InterPro" id="IPR001763">
    <property type="entry name" value="Rhodanese-like_dom"/>
</dbReference>
<dbReference type="Proteomes" id="UP000228859">
    <property type="component" value="Unassembled WGS sequence"/>
</dbReference>
<comment type="caution">
    <text evidence="2">The sequence shown here is derived from an EMBL/GenBank/DDBJ whole genome shotgun (WGS) entry which is preliminary data.</text>
</comment>
<reference evidence="2 3" key="1">
    <citation type="journal article" date="2017" name="Front. Microbiol.">
        <title>Comparative Genomic Analysis of the Class Epsilonproteobacteria and Proposed Reclassification to Epsilonbacteraeota (phyl. nov.).</title>
        <authorList>
            <person name="Waite D.W."/>
            <person name="Vanwonterghem I."/>
            <person name="Rinke C."/>
            <person name="Parks D.H."/>
            <person name="Zhang Y."/>
            <person name="Takai K."/>
            <person name="Sievert S.M."/>
            <person name="Simon J."/>
            <person name="Campbell B.J."/>
            <person name="Hanson T.E."/>
            <person name="Woyke T."/>
            <person name="Klotz M.G."/>
            <person name="Hugenholtz P."/>
        </authorList>
    </citation>
    <scope>NUCLEOTIDE SEQUENCE [LARGE SCALE GENOMIC DNA]</scope>
    <source>
        <strain evidence="2">UBA12443</strain>
    </source>
</reference>
<dbReference type="PROSITE" id="PS50206">
    <property type="entry name" value="RHODANESE_3"/>
    <property type="match status" value="1"/>
</dbReference>
<dbReference type="RefSeq" id="WP_294893753.1">
    <property type="nucleotide sequence ID" value="NZ_DLUI01000046.1"/>
</dbReference>
<dbReference type="EMBL" id="DLUI01000046">
    <property type="protein sequence ID" value="DAB39027.1"/>
    <property type="molecule type" value="Genomic_DNA"/>
</dbReference>
<dbReference type="Gene3D" id="3.40.250.10">
    <property type="entry name" value="Rhodanese-like domain"/>
    <property type="match status" value="1"/>
</dbReference>
<dbReference type="InterPro" id="IPR052367">
    <property type="entry name" value="Thiosulfate_ST/Rhodanese-like"/>
</dbReference>
<evidence type="ECO:0000313" key="3">
    <source>
        <dbReference type="Proteomes" id="UP000228859"/>
    </source>
</evidence>
<dbReference type="SUPFAM" id="SSF52821">
    <property type="entry name" value="Rhodanese/Cell cycle control phosphatase"/>
    <property type="match status" value="1"/>
</dbReference>
<protein>
    <recommendedName>
        <fullName evidence="1">Rhodanese domain-containing protein</fullName>
    </recommendedName>
</protein>
<organism evidence="2 3">
    <name type="scientific">Sulfuricurvum kujiense</name>
    <dbReference type="NCBI Taxonomy" id="148813"/>
    <lineage>
        <taxon>Bacteria</taxon>
        <taxon>Pseudomonadati</taxon>
        <taxon>Campylobacterota</taxon>
        <taxon>Epsilonproteobacteria</taxon>
        <taxon>Campylobacterales</taxon>
        <taxon>Sulfurimonadaceae</taxon>
        <taxon>Sulfuricurvum</taxon>
    </lineage>
</organism>
<dbReference type="SMART" id="SM00450">
    <property type="entry name" value="RHOD"/>
    <property type="match status" value="1"/>
</dbReference>
<feature type="domain" description="Rhodanese" evidence="1">
    <location>
        <begin position="34"/>
        <end position="169"/>
    </location>
</feature>
<dbReference type="AlphaFoldDB" id="A0A2D3WJX0"/>
<dbReference type="PANTHER" id="PTHR45431">
    <property type="entry name" value="RHODANESE-LIKE DOMAIN-CONTAINING PROTEIN 15, CHLOROPLASTIC"/>
    <property type="match status" value="1"/>
</dbReference>
<proteinExistence type="predicted"/>
<dbReference type="CDD" id="cd00158">
    <property type="entry name" value="RHOD"/>
    <property type="match status" value="1"/>
</dbReference>
<name>A0A2D3WJX0_9BACT</name>
<accession>A0A2D3WJX0</accession>
<evidence type="ECO:0000259" key="1">
    <source>
        <dbReference type="PROSITE" id="PS50206"/>
    </source>
</evidence>
<gene>
    <name evidence="2" type="ORF">CFH83_02970</name>
</gene>